<protein>
    <submittedName>
        <fullName evidence="2">DUF4037 domain-containing protein</fullName>
    </submittedName>
</protein>
<sequence>MTGGAVFHDGLDELDRARQKLDWYPDHIWRQILARHWRLIAKKEAFVGRCGEVGDEVGSAVVAARQVRLLMKLCLLMHRRYPPYAKWLGSAFAQLPLDIDFRKVLTAATWGERGSHLAAAYTKVAELHNDLKLTEPLDPSTGPYFERPFQVLRADRFAEALQAP</sequence>
<dbReference type="Proteomes" id="UP001521150">
    <property type="component" value="Unassembled WGS sequence"/>
</dbReference>
<dbReference type="InterPro" id="IPR025117">
    <property type="entry name" value="DUF4037"/>
</dbReference>
<dbReference type="Pfam" id="PF13228">
    <property type="entry name" value="DUF4037"/>
    <property type="match status" value="1"/>
</dbReference>
<reference evidence="2 3" key="1">
    <citation type="submission" date="2021-12" db="EMBL/GenBank/DDBJ databases">
        <title>Genome sequence of Kibdelosporangium philippinense ATCC 49844.</title>
        <authorList>
            <person name="Fedorov E.A."/>
            <person name="Omeragic M."/>
            <person name="Shalygina K.F."/>
            <person name="Maclea K.S."/>
        </authorList>
    </citation>
    <scope>NUCLEOTIDE SEQUENCE [LARGE SCALE GENOMIC DNA]</scope>
    <source>
        <strain evidence="2 3">ATCC 49844</strain>
    </source>
</reference>
<evidence type="ECO:0000259" key="1">
    <source>
        <dbReference type="Pfam" id="PF13228"/>
    </source>
</evidence>
<evidence type="ECO:0000313" key="3">
    <source>
        <dbReference type="Proteomes" id="UP001521150"/>
    </source>
</evidence>
<feature type="domain" description="DUF4037" evidence="1">
    <location>
        <begin position="1"/>
        <end position="88"/>
    </location>
</feature>
<dbReference type="EMBL" id="JAJVCN010000004">
    <property type="protein sequence ID" value="MCE7011479.1"/>
    <property type="molecule type" value="Genomic_DNA"/>
</dbReference>
<keyword evidence="3" id="KW-1185">Reference proteome</keyword>
<name>A0ABS8ZUR3_9PSEU</name>
<comment type="caution">
    <text evidence="2">The sequence shown here is derived from an EMBL/GenBank/DDBJ whole genome shotgun (WGS) entry which is preliminary data.</text>
</comment>
<organism evidence="2 3">
    <name type="scientific">Kibdelosporangium philippinense</name>
    <dbReference type="NCBI Taxonomy" id="211113"/>
    <lineage>
        <taxon>Bacteria</taxon>
        <taxon>Bacillati</taxon>
        <taxon>Actinomycetota</taxon>
        <taxon>Actinomycetes</taxon>
        <taxon>Pseudonocardiales</taxon>
        <taxon>Pseudonocardiaceae</taxon>
        <taxon>Kibdelosporangium</taxon>
    </lineage>
</organism>
<evidence type="ECO:0000313" key="2">
    <source>
        <dbReference type="EMBL" id="MCE7011479.1"/>
    </source>
</evidence>
<dbReference type="RefSeq" id="WP_233733985.1">
    <property type="nucleotide sequence ID" value="NZ_JBHSJQ010000026.1"/>
</dbReference>
<accession>A0ABS8ZUR3</accession>
<gene>
    <name evidence="2" type="ORF">LWC34_53010</name>
</gene>
<proteinExistence type="predicted"/>